<dbReference type="EMBL" id="JADKPN010000025">
    <property type="protein sequence ID" value="MBF4766129.1"/>
    <property type="molecule type" value="Genomic_DNA"/>
</dbReference>
<keyword evidence="1" id="KW-0472">Membrane</keyword>
<evidence type="ECO:0000256" key="1">
    <source>
        <dbReference type="SAM" id="Phobius"/>
    </source>
</evidence>
<organism evidence="3 4">
    <name type="scientific">Nocardioides islandensis</name>
    <dbReference type="NCBI Taxonomy" id="433663"/>
    <lineage>
        <taxon>Bacteria</taxon>
        <taxon>Bacillati</taxon>
        <taxon>Actinomycetota</taxon>
        <taxon>Actinomycetes</taxon>
        <taxon>Propionibacteriales</taxon>
        <taxon>Nocardioidaceae</taxon>
        <taxon>Nocardioides</taxon>
    </lineage>
</organism>
<protein>
    <submittedName>
        <fullName evidence="3">DUF2330 domain-containing protein</fullName>
    </submittedName>
</protein>
<dbReference type="InterPro" id="IPR019283">
    <property type="entry name" value="DUF2330"/>
</dbReference>
<feature type="chain" id="PRO_5037853024" evidence="2">
    <location>
        <begin position="23"/>
        <end position="344"/>
    </location>
</feature>
<evidence type="ECO:0000313" key="3">
    <source>
        <dbReference type="EMBL" id="MBF4766129.1"/>
    </source>
</evidence>
<sequence>MRRLLAALLLGSALTVAAPVYACACGGLVDRPGQDTSVTSETALVVWDGAQETILLRLSTRTEAMSAGLLVPTPSPATVELGDDQVFNDLADVTAPRTESRWHLFGFPLLFGGGGDDGSAGAAPGDGVEVLSSVDLGPLRATTIAAANTPALQAWLDQHGYDASPDLLATVTPYVQDTWTFVALQLTAEGRSLQGDLPPIAMHFASDEAVYPMRMSAAAQETQQPLVYVLAQHRMLRTDTLASGTTRPETTFAGRVAPGDVVSSDLEDWLATTPYLTKTTQWLPDPGAIVSDFVFAAAADDSPITPVVYDDKYLIPGDLGFLLVVMLLAGAVWLVVRLVRRRPA</sequence>
<feature type="transmembrane region" description="Helical" evidence="1">
    <location>
        <begin position="319"/>
        <end position="339"/>
    </location>
</feature>
<feature type="signal peptide" evidence="2">
    <location>
        <begin position="1"/>
        <end position="22"/>
    </location>
</feature>
<dbReference type="Proteomes" id="UP000640489">
    <property type="component" value="Unassembled WGS sequence"/>
</dbReference>
<evidence type="ECO:0000313" key="4">
    <source>
        <dbReference type="Proteomes" id="UP000640489"/>
    </source>
</evidence>
<dbReference type="RefSeq" id="WP_194709314.1">
    <property type="nucleotide sequence ID" value="NZ_JADKPN010000025.1"/>
</dbReference>
<keyword evidence="2" id="KW-0732">Signal</keyword>
<keyword evidence="1" id="KW-0812">Transmembrane</keyword>
<dbReference type="AlphaFoldDB" id="A0A930VEN9"/>
<comment type="caution">
    <text evidence="3">The sequence shown here is derived from an EMBL/GenBank/DDBJ whole genome shotgun (WGS) entry which is preliminary data.</text>
</comment>
<keyword evidence="4" id="KW-1185">Reference proteome</keyword>
<keyword evidence="1" id="KW-1133">Transmembrane helix</keyword>
<gene>
    <name evidence="3" type="ORF">ISU07_23585</name>
</gene>
<name>A0A930VEN9_9ACTN</name>
<reference evidence="3" key="1">
    <citation type="submission" date="2020-11" db="EMBL/GenBank/DDBJ databases">
        <title>Nocardioides sp. nov., isolated from Soil of Cynanchum wilfordii Hemsley rhizosphere.</title>
        <authorList>
            <person name="Lee J.-S."/>
            <person name="Suh M.K."/>
            <person name="Kim J.-S."/>
        </authorList>
    </citation>
    <scope>NUCLEOTIDE SEQUENCE</scope>
    <source>
        <strain evidence="3">KCTC 19275</strain>
    </source>
</reference>
<accession>A0A930VEN9</accession>
<evidence type="ECO:0000256" key="2">
    <source>
        <dbReference type="SAM" id="SignalP"/>
    </source>
</evidence>
<dbReference type="Pfam" id="PF10092">
    <property type="entry name" value="DUF2330"/>
    <property type="match status" value="1"/>
</dbReference>
<proteinExistence type="predicted"/>